<dbReference type="AlphaFoldDB" id="A0A9N7YMZ0"/>
<name>A0A9N7YMZ0_PLEPL</name>
<protein>
    <submittedName>
        <fullName evidence="1">Uncharacterized protein</fullName>
    </submittedName>
</protein>
<evidence type="ECO:0000313" key="1">
    <source>
        <dbReference type="EMBL" id="CAB1431206.1"/>
    </source>
</evidence>
<evidence type="ECO:0000313" key="2">
    <source>
        <dbReference type="Proteomes" id="UP001153269"/>
    </source>
</evidence>
<accession>A0A9N7YMZ0</accession>
<organism evidence="1 2">
    <name type="scientific">Pleuronectes platessa</name>
    <name type="common">European plaice</name>
    <dbReference type="NCBI Taxonomy" id="8262"/>
    <lineage>
        <taxon>Eukaryota</taxon>
        <taxon>Metazoa</taxon>
        <taxon>Chordata</taxon>
        <taxon>Craniata</taxon>
        <taxon>Vertebrata</taxon>
        <taxon>Euteleostomi</taxon>
        <taxon>Actinopterygii</taxon>
        <taxon>Neopterygii</taxon>
        <taxon>Teleostei</taxon>
        <taxon>Neoteleostei</taxon>
        <taxon>Acanthomorphata</taxon>
        <taxon>Carangaria</taxon>
        <taxon>Pleuronectiformes</taxon>
        <taxon>Pleuronectoidei</taxon>
        <taxon>Pleuronectidae</taxon>
        <taxon>Pleuronectes</taxon>
    </lineage>
</organism>
<dbReference type="Proteomes" id="UP001153269">
    <property type="component" value="Unassembled WGS sequence"/>
</dbReference>
<reference evidence="1" key="1">
    <citation type="submission" date="2020-03" db="EMBL/GenBank/DDBJ databases">
        <authorList>
            <person name="Weist P."/>
        </authorList>
    </citation>
    <scope>NUCLEOTIDE SEQUENCE</scope>
</reference>
<keyword evidence="2" id="KW-1185">Reference proteome</keyword>
<comment type="caution">
    <text evidence="1">The sequence shown here is derived from an EMBL/GenBank/DDBJ whole genome shotgun (WGS) entry which is preliminary data.</text>
</comment>
<sequence>MRHHDARRLTCERGYDSRHCVMKLTVVASLVRVSRCVGAGCGVRGRGPLRRMFGLRCFSHRAAERAARSLAAERILYALVYGAVLELHDEKLKKRRPMELLEHAG</sequence>
<dbReference type="EMBL" id="CADEAL010001316">
    <property type="protein sequence ID" value="CAB1431206.1"/>
    <property type="molecule type" value="Genomic_DNA"/>
</dbReference>
<proteinExistence type="predicted"/>
<gene>
    <name evidence="1" type="ORF">PLEPLA_LOCUS19205</name>
</gene>